<dbReference type="Gene3D" id="2.40.170.20">
    <property type="entry name" value="TonB-dependent receptor, beta-barrel domain"/>
    <property type="match status" value="1"/>
</dbReference>
<evidence type="ECO:0000256" key="6">
    <source>
        <dbReference type="ARBA" id="ARBA00023004"/>
    </source>
</evidence>
<evidence type="ECO:0000256" key="5">
    <source>
        <dbReference type="ARBA" id="ARBA00022692"/>
    </source>
</evidence>
<evidence type="ECO:0000256" key="2">
    <source>
        <dbReference type="ARBA" id="ARBA00022448"/>
    </source>
</evidence>
<keyword evidence="13" id="KW-0675">Receptor</keyword>
<reference evidence="13 14" key="1">
    <citation type="submission" date="2019-08" db="EMBL/GenBank/DDBJ databases">
        <title>Genome of Vicingus serpentipes NCIMB 15042.</title>
        <authorList>
            <person name="Bowman J.P."/>
        </authorList>
    </citation>
    <scope>NUCLEOTIDE SEQUENCE [LARGE SCALE GENOMIC DNA]</scope>
    <source>
        <strain evidence="13 14">NCIMB 15042</strain>
    </source>
</reference>
<evidence type="ECO:0000256" key="8">
    <source>
        <dbReference type="ARBA" id="ARBA00023077"/>
    </source>
</evidence>
<feature type="chain" id="PRO_5023023157" evidence="11">
    <location>
        <begin position="22"/>
        <end position="729"/>
    </location>
</feature>
<dbReference type="Pfam" id="PF00593">
    <property type="entry name" value="TonB_dep_Rec_b-barrel"/>
    <property type="match status" value="1"/>
</dbReference>
<gene>
    <name evidence="13" type="ORF">FRY74_03755</name>
</gene>
<keyword evidence="14" id="KW-1185">Reference proteome</keyword>
<dbReference type="InterPro" id="IPR039426">
    <property type="entry name" value="TonB-dep_rcpt-like"/>
</dbReference>
<organism evidence="13 14">
    <name type="scientific">Vicingus serpentipes</name>
    <dbReference type="NCBI Taxonomy" id="1926625"/>
    <lineage>
        <taxon>Bacteria</taxon>
        <taxon>Pseudomonadati</taxon>
        <taxon>Bacteroidota</taxon>
        <taxon>Flavobacteriia</taxon>
        <taxon>Flavobacteriales</taxon>
        <taxon>Vicingaceae</taxon>
        <taxon>Vicingus</taxon>
    </lineage>
</organism>
<dbReference type="Pfam" id="PF13715">
    <property type="entry name" value="CarbopepD_reg_2"/>
    <property type="match status" value="1"/>
</dbReference>
<evidence type="ECO:0000256" key="3">
    <source>
        <dbReference type="ARBA" id="ARBA00022452"/>
    </source>
</evidence>
<feature type="domain" description="TonB-dependent receptor-like beta-barrel" evidence="12">
    <location>
        <begin position="280"/>
        <end position="685"/>
    </location>
</feature>
<dbReference type="PANTHER" id="PTHR32552">
    <property type="entry name" value="FERRICHROME IRON RECEPTOR-RELATED"/>
    <property type="match status" value="1"/>
</dbReference>
<keyword evidence="10" id="KW-0998">Cell outer membrane</keyword>
<dbReference type="Gene3D" id="2.170.130.10">
    <property type="entry name" value="TonB-dependent receptor, plug domain"/>
    <property type="match status" value="1"/>
</dbReference>
<evidence type="ECO:0000256" key="4">
    <source>
        <dbReference type="ARBA" id="ARBA00022496"/>
    </source>
</evidence>
<evidence type="ECO:0000256" key="1">
    <source>
        <dbReference type="ARBA" id="ARBA00004571"/>
    </source>
</evidence>
<dbReference type="SUPFAM" id="SSF49464">
    <property type="entry name" value="Carboxypeptidase regulatory domain-like"/>
    <property type="match status" value="1"/>
</dbReference>
<dbReference type="EMBL" id="VOOS01000001">
    <property type="protein sequence ID" value="TXB67313.1"/>
    <property type="molecule type" value="Genomic_DNA"/>
</dbReference>
<dbReference type="OrthoDB" id="1109239at2"/>
<keyword evidence="3" id="KW-1134">Transmembrane beta strand</keyword>
<evidence type="ECO:0000256" key="7">
    <source>
        <dbReference type="ARBA" id="ARBA00023065"/>
    </source>
</evidence>
<evidence type="ECO:0000256" key="10">
    <source>
        <dbReference type="ARBA" id="ARBA00023237"/>
    </source>
</evidence>
<dbReference type="PANTHER" id="PTHR32552:SF81">
    <property type="entry name" value="TONB-DEPENDENT OUTER MEMBRANE RECEPTOR"/>
    <property type="match status" value="1"/>
</dbReference>
<keyword evidence="6" id="KW-0408">Iron</keyword>
<keyword evidence="7" id="KW-0406">Ion transport</keyword>
<evidence type="ECO:0000259" key="12">
    <source>
        <dbReference type="Pfam" id="PF00593"/>
    </source>
</evidence>
<evidence type="ECO:0000313" key="13">
    <source>
        <dbReference type="EMBL" id="TXB67313.1"/>
    </source>
</evidence>
<dbReference type="SUPFAM" id="SSF56935">
    <property type="entry name" value="Porins"/>
    <property type="match status" value="1"/>
</dbReference>
<dbReference type="AlphaFoldDB" id="A0A5C6RYT2"/>
<keyword evidence="2" id="KW-0813">Transport</keyword>
<accession>A0A5C6RYT2</accession>
<dbReference type="Gene3D" id="2.60.40.1120">
    <property type="entry name" value="Carboxypeptidase-like, regulatory domain"/>
    <property type="match status" value="1"/>
</dbReference>
<dbReference type="InterPro" id="IPR037066">
    <property type="entry name" value="Plug_dom_sf"/>
</dbReference>
<dbReference type="GO" id="GO:0009279">
    <property type="term" value="C:cell outer membrane"/>
    <property type="evidence" value="ECO:0007669"/>
    <property type="project" value="UniProtKB-SubCell"/>
</dbReference>
<dbReference type="Proteomes" id="UP000321721">
    <property type="component" value="Unassembled WGS sequence"/>
</dbReference>
<evidence type="ECO:0000313" key="14">
    <source>
        <dbReference type="Proteomes" id="UP000321721"/>
    </source>
</evidence>
<feature type="signal peptide" evidence="11">
    <location>
        <begin position="1"/>
        <end position="21"/>
    </location>
</feature>
<comment type="subcellular location">
    <subcellularLocation>
        <location evidence="1">Cell outer membrane</location>
        <topology evidence="1">Multi-pass membrane protein</topology>
    </subcellularLocation>
</comment>
<sequence>MKKYQFLILLGCFLIAKISAAQKVQGTISESNKSKSPIPGANVYWQNTTTGTFSDENGNFEIAEPSQFPATLMVSFIGYQTDSITVKSLPKSKLEIKLSKDVKLKEFELTERESSTKIDLVNPLLVETLNKNEFTKAACCNISESFETNASVDVNFTDAVSGTKKIQMLGLDGIYTQIQAENLPMIRGLSSAFGLTFVPGTWAESIQIKKGAGSVVNGYESITGQINVELLKPDNAEQLFINVYGNEKGRAELNIHGAQKLNDKWSTMTLVHVSNQSVAWDNNDDTFLDMPLKTQFNFFNRWKYQGKKQVSQFGVKGVYEDMEAGQISSTETNRLYKIGVLTKQFEVFSKNGFLFPEQPYKSIGIINSFKYHNHESKYGDKKFNAEQMSGYLNAIYQTRMVNEKNNVKLGGSLVYDHYDKNYNDSLFGREEIVPGIFTEYALTTAKSALVLGARGDYHNLYGAFFTPRVHYKYNFTPLSALRFSVGRGFRTANPYIENANVMASSRRVISEKLAPEIAWNYGTSVTHKFELGGREMSVNLDYYFTDFQNQVVVDLENPDEVSFYNLQGKSYSHSFQAEVSAQITQQLEIKAAYKLYDIKTDYQTGLKEKPLVPKNRALVNIGYITNFDKWKFDLTGQWFDVSRLPSTATNLVENQISTSSKPFITLNGQITRAFKRIEFYLGVENMTNFRQDSPIIAATDPFGSDFDASLIWGSVNGRIAYGGLRFRIQ</sequence>
<dbReference type="RefSeq" id="WP_147098731.1">
    <property type="nucleotide sequence ID" value="NZ_VOOS01000001.1"/>
</dbReference>
<dbReference type="InterPro" id="IPR000531">
    <property type="entry name" value="Beta-barrel_TonB"/>
</dbReference>
<keyword evidence="8" id="KW-0798">TonB box</keyword>
<evidence type="ECO:0000256" key="9">
    <source>
        <dbReference type="ARBA" id="ARBA00023136"/>
    </source>
</evidence>
<evidence type="ECO:0000256" key="11">
    <source>
        <dbReference type="SAM" id="SignalP"/>
    </source>
</evidence>
<dbReference type="InterPro" id="IPR008969">
    <property type="entry name" value="CarboxyPept-like_regulatory"/>
</dbReference>
<protein>
    <submittedName>
        <fullName evidence="13">TonB-dependent receptor</fullName>
    </submittedName>
</protein>
<keyword evidence="4" id="KW-0410">Iron transport</keyword>
<keyword evidence="9" id="KW-0472">Membrane</keyword>
<proteinExistence type="predicted"/>
<dbReference type="GO" id="GO:0006826">
    <property type="term" value="P:iron ion transport"/>
    <property type="evidence" value="ECO:0007669"/>
    <property type="project" value="UniProtKB-KW"/>
</dbReference>
<comment type="caution">
    <text evidence="13">The sequence shown here is derived from an EMBL/GenBank/DDBJ whole genome shotgun (WGS) entry which is preliminary data.</text>
</comment>
<name>A0A5C6RYT2_9FLAO</name>
<keyword evidence="11" id="KW-0732">Signal</keyword>
<dbReference type="InterPro" id="IPR036942">
    <property type="entry name" value="Beta-barrel_TonB_sf"/>
</dbReference>
<keyword evidence="5" id="KW-0812">Transmembrane</keyword>